<name>A0A4P7VQS0_9BACT</name>
<dbReference type="EMBL" id="CP039393">
    <property type="protein sequence ID" value="QCD36654.1"/>
    <property type="molecule type" value="Genomic_DNA"/>
</dbReference>
<protein>
    <submittedName>
        <fullName evidence="1">Methyltransferase domain-containing protein</fullName>
    </submittedName>
</protein>
<dbReference type="OrthoDB" id="9789123at2"/>
<organism evidence="1 2">
    <name type="scientific">Muribaculum gordoncarteri</name>
    <dbReference type="NCBI Taxonomy" id="2530390"/>
    <lineage>
        <taxon>Bacteria</taxon>
        <taxon>Pseudomonadati</taxon>
        <taxon>Bacteroidota</taxon>
        <taxon>Bacteroidia</taxon>
        <taxon>Bacteroidales</taxon>
        <taxon>Muribaculaceae</taxon>
        <taxon>Muribaculum</taxon>
    </lineage>
</organism>
<dbReference type="Pfam" id="PF13489">
    <property type="entry name" value="Methyltransf_23"/>
    <property type="match status" value="1"/>
</dbReference>
<keyword evidence="1" id="KW-0489">Methyltransferase</keyword>
<keyword evidence="1" id="KW-0808">Transferase</keyword>
<dbReference type="Proteomes" id="UP000297031">
    <property type="component" value="Chromosome"/>
</dbReference>
<dbReference type="GO" id="GO:0032259">
    <property type="term" value="P:methylation"/>
    <property type="evidence" value="ECO:0007669"/>
    <property type="project" value="UniProtKB-KW"/>
</dbReference>
<proteinExistence type="predicted"/>
<dbReference type="SUPFAM" id="SSF53335">
    <property type="entry name" value="S-adenosyl-L-methionine-dependent methyltransferases"/>
    <property type="match status" value="1"/>
</dbReference>
<gene>
    <name evidence="1" type="ORF">E7746_12575</name>
</gene>
<dbReference type="InterPro" id="IPR029063">
    <property type="entry name" value="SAM-dependent_MTases_sf"/>
</dbReference>
<reference evidence="1 2" key="1">
    <citation type="submission" date="2019-02" db="EMBL/GenBank/DDBJ databases">
        <title>Isolation and identification of novel species under the genus Muribaculum.</title>
        <authorList>
            <person name="Miyake S."/>
            <person name="Ding Y."/>
            <person name="Low A."/>
            <person name="Soh M."/>
            <person name="Seedorf H."/>
        </authorList>
    </citation>
    <scope>NUCLEOTIDE SEQUENCE [LARGE SCALE GENOMIC DNA]</scope>
    <source>
        <strain evidence="1 2">TLL-A4</strain>
    </source>
</reference>
<dbReference type="CDD" id="cd02440">
    <property type="entry name" value="AdoMet_MTases"/>
    <property type="match status" value="1"/>
</dbReference>
<sequence>MSCQNNVDFFDSVAELWDEINTYNVEAINHIIDKAGIGPDDVVLDCGTGTGVLIPYVVEKITENGWVDAYDMSTEMLKVAHRKFSSTEKARFILGNIERDRLFGAYDRIMMFCMLPHLDDPVATVARLYEGNLMPGGRIVIAFPSSKEEINSIHHERQHNHVHSHFLVSADELADDLRHAGLNVDYVEDNDSCYIVRVAKPQ</sequence>
<dbReference type="GO" id="GO:0008168">
    <property type="term" value="F:methyltransferase activity"/>
    <property type="evidence" value="ECO:0007669"/>
    <property type="project" value="UniProtKB-KW"/>
</dbReference>
<accession>A0A4P7VQS0</accession>
<dbReference type="PANTHER" id="PTHR43861">
    <property type="entry name" value="TRANS-ACONITATE 2-METHYLTRANSFERASE-RELATED"/>
    <property type="match status" value="1"/>
</dbReference>
<dbReference type="RefSeq" id="WP_136411025.1">
    <property type="nucleotide sequence ID" value="NZ_CP039393.1"/>
</dbReference>
<keyword evidence="2" id="KW-1185">Reference proteome</keyword>
<dbReference type="AlphaFoldDB" id="A0A4P7VQS0"/>
<evidence type="ECO:0000313" key="2">
    <source>
        <dbReference type="Proteomes" id="UP000297031"/>
    </source>
</evidence>
<dbReference type="KEGG" id="mgod:E7746_12575"/>
<dbReference type="Gene3D" id="3.40.50.150">
    <property type="entry name" value="Vaccinia Virus protein VP39"/>
    <property type="match status" value="1"/>
</dbReference>
<evidence type="ECO:0000313" key="1">
    <source>
        <dbReference type="EMBL" id="QCD36654.1"/>
    </source>
</evidence>